<name>A0A0K0E6Q9_STRER</name>
<proteinExistence type="predicted"/>
<reference evidence="3" key="1">
    <citation type="submission" date="2015-08" db="UniProtKB">
        <authorList>
            <consortium name="WormBaseParasite"/>
        </authorList>
    </citation>
    <scope>IDENTIFICATION</scope>
</reference>
<protein>
    <submittedName>
        <fullName evidence="3 4">Uncharacterized protein</fullName>
    </submittedName>
</protein>
<evidence type="ECO:0000313" key="2">
    <source>
        <dbReference type="Proteomes" id="UP000035681"/>
    </source>
</evidence>
<keyword evidence="1" id="KW-0732">Signal</keyword>
<dbReference type="WBParaSite" id="SSTP_0000518650.1">
    <property type="protein sequence ID" value="SSTP_0000518650.1"/>
    <property type="gene ID" value="SSTP_0000518650"/>
</dbReference>
<evidence type="ECO:0000313" key="4">
    <source>
        <dbReference type="WBParaSite" id="TCONS_00012149.p1"/>
    </source>
</evidence>
<sequence>MRLHFNFSLFIIILYFLIHVTSYRLSESQLSDLILQPDKTTQIYESFMYEERKILWARIKYQLKKRQNIPTIEDKPRIIRWIWEKIFPSPVTSYDKMPLPSYVKLVALENILNKNKEIVKIEEIENILNMNI</sequence>
<dbReference type="Proteomes" id="UP000035681">
    <property type="component" value="Unplaced"/>
</dbReference>
<feature type="chain" id="PRO_5005327559" evidence="1">
    <location>
        <begin position="23"/>
        <end position="132"/>
    </location>
</feature>
<evidence type="ECO:0000313" key="3">
    <source>
        <dbReference type="WBParaSite" id="SSTP_0000518650.1"/>
    </source>
</evidence>
<evidence type="ECO:0000256" key="1">
    <source>
        <dbReference type="SAM" id="SignalP"/>
    </source>
</evidence>
<dbReference type="WBParaSite" id="TCONS_00012149.p1">
    <property type="protein sequence ID" value="TCONS_00012149.p1"/>
    <property type="gene ID" value="XLOC_007553"/>
</dbReference>
<organism evidence="3">
    <name type="scientific">Strongyloides stercoralis</name>
    <name type="common">Threadworm</name>
    <dbReference type="NCBI Taxonomy" id="6248"/>
    <lineage>
        <taxon>Eukaryota</taxon>
        <taxon>Metazoa</taxon>
        <taxon>Ecdysozoa</taxon>
        <taxon>Nematoda</taxon>
        <taxon>Chromadorea</taxon>
        <taxon>Rhabditida</taxon>
        <taxon>Tylenchina</taxon>
        <taxon>Panagrolaimomorpha</taxon>
        <taxon>Strongyloidoidea</taxon>
        <taxon>Strongyloididae</taxon>
        <taxon>Strongyloides</taxon>
    </lineage>
</organism>
<accession>A0A0K0E6Q9</accession>
<feature type="signal peptide" evidence="1">
    <location>
        <begin position="1"/>
        <end position="22"/>
    </location>
</feature>
<dbReference type="AlphaFoldDB" id="A0A0K0E6Q9"/>
<keyword evidence="2" id="KW-1185">Reference proteome</keyword>